<gene>
    <name evidence="1" type="ORF">CSKR_106905</name>
</gene>
<reference evidence="1 2" key="2">
    <citation type="journal article" date="2021" name="Genomics">
        <title>High-quality reference genome for Clonorchis sinensis.</title>
        <authorList>
            <person name="Young N.D."/>
            <person name="Stroehlein A.J."/>
            <person name="Kinkar L."/>
            <person name="Wang T."/>
            <person name="Sohn W.M."/>
            <person name="Chang B.C.H."/>
            <person name="Kaur P."/>
            <person name="Weisz D."/>
            <person name="Dudchenko O."/>
            <person name="Aiden E.L."/>
            <person name="Korhonen P.K."/>
            <person name="Gasser R.B."/>
        </authorList>
    </citation>
    <scope>NUCLEOTIDE SEQUENCE [LARGE SCALE GENOMIC DNA]</scope>
    <source>
        <strain evidence="1">Cs-k2</strain>
    </source>
</reference>
<accession>A0A419Q1M9</accession>
<comment type="caution">
    <text evidence="1">The sequence shown here is derived from an EMBL/GenBank/DDBJ whole genome shotgun (WGS) entry which is preliminary data.</text>
</comment>
<dbReference type="Proteomes" id="UP000286415">
    <property type="component" value="Unassembled WGS sequence"/>
</dbReference>
<reference evidence="1 2" key="1">
    <citation type="journal article" date="2018" name="Biotechnol. Adv.">
        <title>Improved genomic resources and new bioinformatic workflow for the carcinogenic parasite Clonorchis sinensis: Biotechnological implications.</title>
        <authorList>
            <person name="Wang D."/>
            <person name="Korhonen P.K."/>
            <person name="Gasser R.B."/>
            <person name="Young N.D."/>
        </authorList>
    </citation>
    <scope>NUCLEOTIDE SEQUENCE [LARGE SCALE GENOMIC DNA]</scope>
    <source>
        <strain evidence="1">Cs-k2</strain>
    </source>
</reference>
<dbReference type="EMBL" id="NIRI02000056">
    <property type="protein sequence ID" value="KAG5445584.1"/>
    <property type="molecule type" value="Genomic_DNA"/>
</dbReference>
<protein>
    <submittedName>
        <fullName evidence="1">Uncharacterized protein</fullName>
    </submittedName>
</protein>
<dbReference type="InParanoid" id="A0A419Q1M9"/>
<organism evidence="1 2">
    <name type="scientific">Clonorchis sinensis</name>
    <name type="common">Chinese liver fluke</name>
    <dbReference type="NCBI Taxonomy" id="79923"/>
    <lineage>
        <taxon>Eukaryota</taxon>
        <taxon>Metazoa</taxon>
        <taxon>Spiralia</taxon>
        <taxon>Lophotrochozoa</taxon>
        <taxon>Platyhelminthes</taxon>
        <taxon>Trematoda</taxon>
        <taxon>Digenea</taxon>
        <taxon>Opisthorchiida</taxon>
        <taxon>Opisthorchiata</taxon>
        <taxon>Opisthorchiidae</taxon>
        <taxon>Clonorchis</taxon>
    </lineage>
</organism>
<dbReference type="AlphaFoldDB" id="A0A419Q1M9"/>
<sequence length="172" mass="19973">MMSVQKFKKNGIIISHKHNPINQKSSRRKQRSIESDYWSVHRAWQLDCKRFITNRGDIISAGLSGLSIESVTYRDNQALLWLLQIKIGAARRPLHVSVGTMFEISQYIFIKEPTHNVAEKSLTAHERFLFSWSPPERRSPWFSVNLMFYLNLCRNLSNLGSTRTHGSRKLGE</sequence>
<evidence type="ECO:0000313" key="2">
    <source>
        <dbReference type="Proteomes" id="UP000286415"/>
    </source>
</evidence>
<keyword evidence="2" id="KW-1185">Reference proteome</keyword>
<name>A0A419Q1M9_CLOSI</name>
<proteinExistence type="predicted"/>
<evidence type="ECO:0000313" key="1">
    <source>
        <dbReference type="EMBL" id="KAG5445584.1"/>
    </source>
</evidence>